<evidence type="ECO:0000256" key="1">
    <source>
        <dbReference type="ARBA" id="ARBA00004477"/>
    </source>
</evidence>
<protein>
    <submittedName>
        <fullName evidence="11">Uncharacterized protein</fullName>
    </submittedName>
</protein>
<dbReference type="WBParaSite" id="maker-E.canG7_contigs_0496-snap-gene-0.22-mRNA-1">
    <property type="protein sequence ID" value="maker-E.canG7_contigs_0496-snap-gene-0.22-mRNA-1"/>
    <property type="gene ID" value="EcG7_05367"/>
</dbReference>
<evidence type="ECO:0000256" key="9">
    <source>
        <dbReference type="SAM" id="Phobius"/>
    </source>
</evidence>
<evidence type="ECO:0000256" key="6">
    <source>
        <dbReference type="ARBA" id="ARBA00023136"/>
    </source>
</evidence>
<dbReference type="SMART" id="SM00028">
    <property type="entry name" value="TPR"/>
    <property type="match status" value="2"/>
</dbReference>
<keyword evidence="3 9" id="KW-0812">Transmembrane</keyword>
<dbReference type="GO" id="GO:0005789">
    <property type="term" value="C:endoplasmic reticulum membrane"/>
    <property type="evidence" value="ECO:0007669"/>
    <property type="project" value="UniProtKB-SubCell"/>
</dbReference>
<dbReference type="InterPro" id="IPR029008">
    <property type="entry name" value="EMC6-like"/>
</dbReference>
<accession>A0A915EVS1</accession>
<organism evidence="10 11">
    <name type="scientific">Echinococcus canadensis</name>
    <dbReference type="NCBI Taxonomy" id="519352"/>
    <lineage>
        <taxon>Eukaryota</taxon>
        <taxon>Metazoa</taxon>
        <taxon>Spiralia</taxon>
        <taxon>Lophotrochozoa</taxon>
        <taxon>Platyhelminthes</taxon>
        <taxon>Cestoda</taxon>
        <taxon>Eucestoda</taxon>
        <taxon>Cyclophyllidea</taxon>
        <taxon>Taeniidae</taxon>
        <taxon>Echinococcus</taxon>
        <taxon>Echinococcus canadensis group</taxon>
    </lineage>
</organism>
<keyword evidence="7" id="KW-0802">TPR repeat</keyword>
<keyword evidence="4" id="KW-0256">Endoplasmic reticulum</keyword>
<evidence type="ECO:0000256" key="3">
    <source>
        <dbReference type="ARBA" id="ARBA00022692"/>
    </source>
</evidence>
<feature type="transmembrane region" description="Helical" evidence="9">
    <location>
        <begin position="63"/>
        <end position="82"/>
    </location>
</feature>
<reference evidence="11" key="1">
    <citation type="submission" date="2022-11" db="UniProtKB">
        <authorList>
            <consortium name="WormBaseParasite"/>
        </authorList>
    </citation>
    <scope>IDENTIFICATION</scope>
</reference>
<sequence length="510" mass="56379">MRASTKDKNLSQSGLLATLQKSIRPQSSWTDKDEFLDTVYWMRQFVGLIIGTLWGALPIKGALGISSFFFINCIFVYLYAAVFQRVDEEEYGGYSEIIKEGLMTTFATFLVVWQFKVISRNRASTQSVLRGVSDGSKCWITLTATENIPISHCFLCTNENCSHIIYLQPQQQQKFCLRLGLAPDLSDSLRGAIEKALQTLNVGSTAVIEVKLSEHSSCQVTAHLDGFSAPQAFYPTPVNDEEEEKNQPTLRKKAATGDNVETTSSHGNGTNIAWRTSTPRLWFAQASVLKARGSSLFNSAPRGDAHNLSPIIAAFACYSRALQLVTLIGAALDLSVRAEEVEKEKEACEVTFGLVGGDYIDLDGDAQYSVDPERVEVDVEAMEKVHFSLLSNMALCQLKAGCPAYAVKLCTQALEIAPRDNTLLAASQKVDEEEEEGGRGIDLRDVEKVLYRRASAYLLMEEFEAGIEDANRLLQLNPTNQAGEKVLHELQASLRAHNATMARMMKKAFQ</sequence>
<feature type="compositionally biased region" description="Polar residues" evidence="8">
    <location>
        <begin position="259"/>
        <end position="272"/>
    </location>
</feature>
<dbReference type="GO" id="GO:0005739">
    <property type="term" value="C:mitochondrion"/>
    <property type="evidence" value="ECO:0007669"/>
    <property type="project" value="GOC"/>
</dbReference>
<evidence type="ECO:0000256" key="5">
    <source>
        <dbReference type="ARBA" id="ARBA00022989"/>
    </source>
</evidence>
<dbReference type="PANTHER" id="PTHR12906:SF0">
    <property type="entry name" value="GEL COMPLEX SUBUNIT OPTI"/>
    <property type="match status" value="1"/>
</dbReference>
<dbReference type="PANTHER" id="PTHR12906">
    <property type="entry name" value="PROTEIN C20ORF24 RAB5-INTERACTING PROTEIN"/>
    <property type="match status" value="1"/>
</dbReference>
<feature type="region of interest" description="Disordered" evidence="8">
    <location>
        <begin position="236"/>
        <end position="272"/>
    </location>
</feature>
<dbReference type="AlphaFoldDB" id="A0A915EVS1"/>
<evidence type="ECO:0000256" key="7">
    <source>
        <dbReference type="PROSITE-ProRule" id="PRU00339"/>
    </source>
</evidence>
<comment type="similarity">
    <text evidence="2">Belongs to the EMC6 family.</text>
</comment>
<evidence type="ECO:0000313" key="10">
    <source>
        <dbReference type="Proteomes" id="UP000887562"/>
    </source>
</evidence>
<evidence type="ECO:0000313" key="11">
    <source>
        <dbReference type="WBParaSite" id="maker-E.canG7_contigs_0496-snap-gene-0.22-mRNA-1"/>
    </source>
</evidence>
<dbReference type="Pfam" id="PF07019">
    <property type="entry name" value="EMC6"/>
    <property type="match status" value="1"/>
</dbReference>
<keyword evidence="5 9" id="KW-1133">Transmembrane helix</keyword>
<dbReference type="InterPro" id="IPR019734">
    <property type="entry name" value="TPR_rpt"/>
</dbReference>
<evidence type="ECO:0000256" key="2">
    <source>
        <dbReference type="ARBA" id="ARBA00009436"/>
    </source>
</evidence>
<feature type="repeat" description="TPR" evidence="7">
    <location>
        <begin position="447"/>
        <end position="480"/>
    </location>
</feature>
<dbReference type="Gene3D" id="1.25.40.10">
    <property type="entry name" value="Tetratricopeptide repeat domain"/>
    <property type="match status" value="1"/>
</dbReference>
<dbReference type="InterPro" id="IPR010742">
    <property type="entry name" value="RCAF1"/>
</dbReference>
<name>A0A915EVS1_9CEST</name>
<proteinExistence type="inferred from homology"/>
<dbReference type="Proteomes" id="UP000887562">
    <property type="component" value="Unplaced"/>
</dbReference>
<dbReference type="PROSITE" id="PS50005">
    <property type="entry name" value="TPR"/>
    <property type="match status" value="1"/>
</dbReference>
<evidence type="ECO:0000256" key="8">
    <source>
        <dbReference type="SAM" id="MobiDB-lite"/>
    </source>
</evidence>
<dbReference type="GO" id="GO:0097250">
    <property type="term" value="P:mitochondrial respirasome assembly"/>
    <property type="evidence" value="ECO:0007669"/>
    <property type="project" value="InterPro"/>
</dbReference>
<dbReference type="SUPFAM" id="SSF48452">
    <property type="entry name" value="TPR-like"/>
    <property type="match status" value="1"/>
</dbReference>
<evidence type="ECO:0000256" key="4">
    <source>
        <dbReference type="ARBA" id="ARBA00022824"/>
    </source>
</evidence>
<dbReference type="InterPro" id="IPR011990">
    <property type="entry name" value="TPR-like_helical_dom_sf"/>
</dbReference>
<comment type="subcellular location">
    <subcellularLocation>
        <location evidence="1">Endoplasmic reticulum membrane</location>
        <topology evidence="1">Multi-pass membrane protein</topology>
    </subcellularLocation>
</comment>
<keyword evidence="10" id="KW-1185">Reference proteome</keyword>
<keyword evidence="6 9" id="KW-0472">Membrane</keyword>